<keyword evidence="1" id="KW-0175">Coiled coil</keyword>
<dbReference type="RefSeq" id="WP_353476623.1">
    <property type="nucleotide sequence ID" value="NZ_CP123389.1"/>
</dbReference>
<accession>A0AAU8ASR7</accession>
<proteinExistence type="predicted"/>
<dbReference type="InterPro" id="IPR005090">
    <property type="entry name" value="RepC_N"/>
</dbReference>
<protein>
    <submittedName>
        <fullName evidence="5">Plasmid replication protein RepC</fullName>
    </submittedName>
</protein>
<keyword evidence="5" id="KW-0614">Plasmid</keyword>
<reference evidence="5" key="1">
    <citation type="submission" date="2023-02" db="EMBL/GenBank/DDBJ databases">
        <title>Description and genomic characterization of Salipiger bruguierae sp. nov., isolated from the sediment of mangrove plant Bruguiera sexangula.</title>
        <authorList>
            <person name="Long M."/>
        </authorList>
    </citation>
    <scope>NUCLEOTIDE SEQUENCE</scope>
    <source>
        <strain evidence="5">H15</strain>
        <plasmid evidence="5">unnamed4</plasmid>
    </source>
</reference>
<dbReference type="SUPFAM" id="SSF46785">
    <property type="entry name" value="Winged helix' DNA-binding domain"/>
    <property type="match status" value="1"/>
</dbReference>
<evidence type="ECO:0000256" key="2">
    <source>
        <dbReference type="SAM" id="MobiDB-lite"/>
    </source>
</evidence>
<evidence type="ECO:0000256" key="1">
    <source>
        <dbReference type="SAM" id="Coils"/>
    </source>
</evidence>
<feature type="region of interest" description="Disordered" evidence="2">
    <location>
        <begin position="238"/>
        <end position="265"/>
    </location>
</feature>
<dbReference type="InterPro" id="IPR047611">
    <property type="entry name" value="RepABC_RepC"/>
</dbReference>
<feature type="domain" description="Plasmid replication protein C C-terminal" evidence="4">
    <location>
        <begin position="295"/>
        <end position="392"/>
    </location>
</feature>
<evidence type="ECO:0000259" key="4">
    <source>
        <dbReference type="Pfam" id="PF11800"/>
    </source>
</evidence>
<dbReference type="Pfam" id="PF03428">
    <property type="entry name" value="RP-C"/>
    <property type="match status" value="1"/>
</dbReference>
<dbReference type="NCBIfam" id="NF040974">
    <property type="entry name" value="RepABC_RepC"/>
    <property type="match status" value="1"/>
</dbReference>
<feature type="domain" description="Plasmid replication protein C N-terminal" evidence="3">
    <location>
        <begin position="21"/>
        <end position="180"/>
    </location>
</feature>
<name>A0AAU8ASR7_9RHOB</name>
<organism evidence="5">
    <name type="scientific">Alloyangia sp. H15</name>
    <dbReference type="NCBI Taxonomy" id="3029062"/>
    <lineage>
        <taxon>Bacteria</taxon>
        <taxon>Pseudomonadati</taxon>
        <taxon>Pseudomonadota</taxon>
        <taxon>Alphaproteobacteria</taxon>
        <taxon>Rhodobacterales</taxon>
        <taxon>Roseobacteraceae</taxon>
        <taxon>Alloyangia</taxon>
    </lineage>
</organism>
<feature type="coiled-coil region" evidence="1">
    <location>
        <begin position="147"/>
        <end position="181"/>
    </location>
</feature>
<feature type="compositionally biased region" description="Basic and acidic residues" evidence="2">
    <location>
        <begin position="245"/>
        <end position="259"/>
    </location>
</feature>
<dbReference type="InterPro" id="IPR036388">
    <property type="entry name" value="WH-like_DNA-bd_sf"/>
</dbReference>
<gene>
    <name evidence="5" type="primary">repC</name>
    <name evidence="5" type="ORF">PVT71_27935</name>
</gene>
<sequence length="397" mass="43843">MGHTPITPFGRTIEAVRTSLEARLPAAAAPCSVDKWQVLRDLTAARRSFDLSDRDITLLQALLSFHPEARLDGSQPLVIHPSNETICARANGMPDSTMRRHLARLVSAGLLVRRDSPNGKRYARRVAGGKIAFGFDLRPLLHRASEIASRAEEARALEDEIKALRETVSLLRRDLAALADLGRIETPRAAPWDAFSDLAQLTARDLRRKLDLETLLRIEATLRDALLRAARVFEVETAEMSSSDARNEQHQQKSQKELLDSESPETEPVIELAVVAPGETVTAMEAEKRAAPPPPLRLVLSTCSEIAVFTPDPIHDWHGLIRATEKIRPMTGISDSAWTDAKSAMGPEQAAATLCAMLQRFSEIRNPGGYIRHLTRKAREGSFSPTRMVLSLDKRAA</sequence>
<geneLocation type="plasmid" evidence="5">
    <name>unnamed4</name>
</geneLocation>
<dbReference type="EMBL" id="CP123389">
    <property type="protein sequence ID" value="XCC97732.1"/>
    <property type="molecule type" value="Genomic_DNA"/>
</dbReference>
<dbReference type="InterPro" id="IPR021760">
    <property type="entry name" value="RepC_C"/>
</dbReference>
<dbReference type="NCBIfam" id="NF010396">
    <property type="entry name" value="PRK13824.1"/>
    <property type="match status" value="1"/>
</dbReference>
<dbReference type="Gene3D" id="1.10.10.10">
    <property type="entry name" value="Winged helix-like DNA-binding domain superfamily/Winged helix DNA-binding domain"/>
    <property type="match status" value="1"/>
</dbReference>
<evidence type="ECO:0000313" key="5">
    <source>
        <dbReference type="EMBL" id="XCC97732.1"/>
    </source>
</evidence>
<evidence type="ECO:0000259" key="3">
    <source>
        <dbReference type="Pfam" id="PF03428"/>
    </source>
</evidence>
<dbReference type="AlphaFoldDB" id="A0AAU8ASR7"/>
<dbReference type="InterPro" id="IPR036390">
    <property type="entry name" value="WH_DNA-bd_sf"/>
</dbReference>
<dbReference type="Pfam" id="PF11800">
    <property type="entry name" value="RP-C_C"/>
    <property type="match status" value="1"/>
</dbReference>